<evidence type="ECO:0000256" key="5">
    <source>
        <dbReference type="ARBA" id="ARBA00023163"/>
    </source>
</evidence>
<dbReference type="PANTHER" id="PTHR13011">
    <property type="entry name" value="TFIIF-ALPHA"/>
    <property type="match status" value="1"/>
</dbReference>
<reference evidence="9" key="1">
    <citation type="submission" date="2015-08" db="EMBL/GenBank/DDBJ databases">
        <authorList>
            <person name="Babu N.S."/>
            <person name="Beckwith C.J."/>
            <person name="Beseler K.G."/>
            <person name="Brison A."/>
            <person name="Carone J.V."/>
            <person name="Caskin T.P."/>
            <person name="Diamond M."/>
            <person name="Durham M.E."/>
            <person name="Foxe J.M."/>
            <person name="Go M."/>
            <person name="Henderson B.A."/>
            <person name="Jones I.B."/>
            <person name="McGettigan J.A."/>
            <person name="Micheletti S.J."/>
            <person name="Nasrallah M.E."/>
            <person name="Ortiz D."/>
            <person name="Piller C.R."/>
            <person name="Privatt S.R."/>
            <person name="Schneider S.L."/>
            <person name="Sharp S."/>
            <person name="Smith T.C."/>
            <person name="Stanton J.D."/>
            <person name="Ullery H.E."/>
            <person name="Wilson R.J."/>
            <person name="Serrano M.G."/>
            <person name="Buck G."/>
            <person name="Lee V."/>
            <person name="Wang Y."/>
            <person name="Carvalho R."/>
            <person name="Voegtly L."/>
            <person name="Shi R."/>
            <person name="Duckworth R."/>
            <person name="Johnson A."/>
            <person name="Loviza R."/>
            <person name="Walstead R."/>
            <person name="Shah Z."/>
            <person name="Kiflezghi M."/>
            <person name="Wade K."/>
            <person name="Ball S.L."/>
            <person name="Bradley K.W."/>
            <person name="Asai D.J."/>
            <person name="Bowman C.A."/>
            <person name="Russell D.A."/>
            <person name="Pope W.H."/>
            <person name="Jacobs-Sera D."/>
            <person name="Hendrix R.W."/>
            <person name="Hatfull G.F."/>
        </authorList>
    </citation>
    <scope>NUCLEOTIDE SEQUENCE</scope>
</reference>
<feature type="compositionally biased region" description="Basic and acidic residues" evidence="8">
    <location>
        <begin position="307"/>
        <end position="330"/>
    </location>
</feature>
<dbReference type="GO" id="GO:0005674">
    <property type="term" value="C:transcription factor TFIIF complex"/>
    <property type="evidence" value="ECO:0007669"/>
    <property type="project" value="TreeGrafter"/>
</dbReference>
<dbReference type="Pfam" id="PF05793">
    <property type="entry name" value="TFIIF_alpha"/>
    <property type="match status" value="1"/>
</dbReference>
<feature type="compositionally biased region" description="Acidic residues" evidence="8">
    <location>
        <begin position="211"/>
        <end position="220"/>
    </location>
</feature>
<feature type="compositionally biased region" description="Pro residues" evidence="8">
    <location>
        <begin position="363"/>
        <end position="372"/>
    </location>
</feature>
<feature type="region of interest" description="Disordered" evidence="8">
    <location>
        <begin position="200"/>
        <end position="450"/>
    </location>
</feature>
<feature type="compositionally biased region" description="Acidic residues" evidence="8">
    <location>
        <begin position="255"/>
        <end position="287"/>
    </location>
</feature>
<dbReference type="InterPro" id="IPR011039">
    <property type="entry name" value="TFIIF_interaction"/>
</dbReference>
<dbReference type="AlphaFoldDB" id="A0A1D2A6J3"/>
<evidence type="ECO:0000256" key="6">
    <source>
        <dbReference type="ARBA" id="ARBA00023242"/>
    </source>
</evidence>
<dbReference type="GO" id="GO:0016251">
    <property type="term" value="F:RNA polymerase II general transcription initiation factor activity"/>
    <property type="evidence" value="ECO:0007669"/>
    <property type="project" value="TreeGrafter"/>
</dbReference>
<proteinExistence type="inferred from homology"/>
<dbReference type="GO" id="GO:0001096">
    <property type="term" value="F:TFIIF-class transcription factor complex binding"/>
    <property type="evidence" value="ECO:0007669"/>
    <property type="project" value="TreeGrafter"/>
</dbReference>
<evidence type="ECO:0000256" key="1">
    <source>
        <dbReference type="ARBA" id="ARBA00004123"/>
    </source>
</evidence>
<keyword evidence="4 7" id="KW-0238">DNA-binding</keyword>
<feature type="compositionally biased region" description="Low complexity" evidence="8">
    <location>
        <begin position="417"/>
        <end position="435"/>
    </location>
</feature>
<dbReference type="GO" id="GO:0006367">
    <property type="term" value="P:transcription initiation at RNA polymerase II promoter"/>
    <property type="evidence" value="ECO:0007669"/>
    <property type="project" value="InterPro"/>
</dbReference>
<evidence type="ECO:0000256" key="2">
    <source>
        <dbReference type="ARBA" id="ARBA00005249"/>
    </source>
</evidence>
<feature type="non-terminal residue" evidence="9">
    <location>
        <position position="1"/>
    </location>
</feature>
<dbReference type="GO" id="GO:0003677">
    <property type="term" value="F:DNA binding"/>
    <property type="evidence" value="ECO:0007669"/>
    <property type="project" value="UniProtKB-KW"/>
</dbReference>
<organism evidence="9">
    <name type="scientific">Auxenochlorella protothecoides</name>
    <name type="common">Green microalga</name>
    <name type="synonym">Chlorella protothecoides</name>
    <dbReference type="NCBI Taxonomy" id="3075"/>
    <lineage>
        <taxon>Eukaryota</taxon>
        <taxon>Viridiplantae</taxon>
        <taxon>Chlorophyta</taxon>
        <taxon>core chlorophytes</taxon>
        <taxon>Trebouxiophyceae</taxon>
        <taxon>Chlorellales</taxon>
        <taxon>Chlorellaceae</taxon>
        <taxon>Auxenochlorella</taxon>
    </lineage>
</organism>
<name>A0A1D2A6J3_AUXPR</name>
<comment type="subcellular location">
    <subcellularLocation>
        <location evidence="1 7">Nucleus</location>
    </subcellularLocation>
</comment>
<dbReference type="EMBL" id="GDKF01003828">
    <property type="protein sequence ID" value="JAT74794.1"/>
    <property type="molecule type" value="Transcribed_RNA"/>
</dbReference>
<evidence type="ECO:0000256" key="8">
    <source>
        <dbReference type="SAM" id="MobiDB-lite"/>
    </source>
</evidence>
<keyword evidence="5 7" id="KW-0804">Transcription</keyword>
<dbReference type="GO" id="GO:0032968">
    <property type="term" value="P:positive regulation of transcription elongation by RNA polymerase II"/>
    <property type="evidence" value="ECO:0007669"/>
    <property type="project" value="InterPro"/>
</dbReference>
<evidence type="ECO:0000256" key="4">
    <source>
        <dbReference type="ARBA" id="ARBA00023125"/>
    </source>
</evidence>
<dbReference type="InterPro" id="IPR008851">
    <property type="entry name" value="TFIIF-alpha"/>
</dbReference>
<accession>A0A1D2A6J3</accession>
<dbReference type="PANTHER" id="PTHR13011:SF0">
    <property type="entry name" value="GENERAL TRANSCRIPTION FACTOR IIF SUBUNIT 1"/>
    <property type="match status" value="1"/>
</dbReference>
<dbReference type="SUPFAM" id="SSF50916">
    <property type="entry name" value="Rap30/74 interaction domains"/>
    <property type="match status" value="1"/>
</dbReference>
<comment type="function">
    <text evidence="7">TFIIF is a general transcription initiation factor that binds to RNA polymerase II and helps to recruit it to the initiation complex in collaboration with TFIIB. It promotes transcription elongation.</text>
</comment>
<comment type="similarity">
    <text evidence="2 7">Belongs to the TFIIF alpha subunit family.</text>
</comment>
<keyword evidence="6 7" id="KW-0539">Nucleus</keyword>
<gene>
    <name evidence="9" type="ORF">g.14150</name>
</gene>
<evidence type="ECO:0000313" key="9">
    <source>
        <dbReference type="EMBL" id="JAT74794.1"/>
    </source>
</evidence>
<sequence>SRLPGFHFEDRTCPLNYRPSKFLDVDCVLDTGLIWLRTITMSAPTQQFTVRAAGSDHAYMQHFIGRFPLELPDLGTASSAAPWQMEAEEIPAGLTRAGPPPPRTAGPKPRRLRLRREGVRSYRGMPEGGLGSNQFLLVKERGSNDFVAIPVEEWYNFRPETGRPGQTLEAAEAAMAAARQQHDRINPRFVAALQASGADVDAPALPSGADRDEDGADSDDEWKGIKARAASHTAPQAARKPLGSTSAQRHAGGGGEDEGPDDKAEDWDHEDEAADDDLDMEADEGEGGVEASPVRSRRPMSDSDDEGAARPEAVRRTIKKMMRDTGLRDSDAEDSDLDDLDDEDDSDDEDLDGTPSLDNLPAVQPPADPAPAAPAAGAVPRKRKATPPPDGGGGGGGGMPAAVRRSVSPAPPGAAGGEAAPSAAPLSAGLAAAAAKRPRVEPGAAASGAVTEEEVRTLLQARGRMPLKEIVAHFRARATGDNAKAFTALMRRVVRLDPTPSPDGQKYLILA</sequence>
<keyword evidence="3 7" id="KW-0805">Transcription regulation</keyword>
<protein>
    <recommendedName>
        <fullName evidence="7">Transcription initiation factor IIF subunit alpha</fullName>
    </recommendedName>
</protein>
<evidence type="ECO:0000256" key="7">
    <source>
        <dbReference type="RuleBase" id="RU366044"/>
    </source>
</evidence>
<feature type="compositionally biased region" description="Acidic residues" evidence="8">
    <location>
        <begin position="331"/>
        <end position="352"/>
    </location>
</feature>
<evidence type="ECO:0000256" key="3">
    <source>
        <dbReference type="ARBA" id="ARBA00023015"/>
    </source>
</evidence>